<evidence type="ECO:0000313" key="3">
    <source>
        <dbReference type="Proteomes" id="UP001161757"/>
    </source>
</evidence>
<evidence type="ECO:0000313" key="2">
    <source>
        <dbReference type="EMBL" id="KAJ8993411.1"/>
    </source>
</evidence>
<name>A0AAN6EXB4_EXODE</name>
<dbReference type="AlphaFoldDB" id="A0AAN6EXB4"/>
<feature type="region of interest" description="Disordered" evidence="1">
    <location>
        <begin position="196"/>
        <end position="251"/>
    </location>
</feature>
<dbReference type="Proteomes" id="UP001161757">
    <property type="component" value="Unassembled WGS sequence"/>
</dbReference>
<protein>
    <submittedName>
        <fullName evidence="2">Uncharacterized protein</fullName>
    </submittedName>
</protein>
<feature type="compositionally biased region" description="Basic and acidic residues" evidence="1">
    <location>
        <begin position="109"/>
        <end position="123"/>
    </location>
</feature>
<accession>A0AAN6EXB4</accession>
<gene>
    <name evidence="2" type="ORF">HRR80_001926</name>
</gene>
<reference evidence="2" key="1">
    <citation type="submission" date="2023-01" db="EMBL/GenBank/DDBJ databases">
        <title>Exophiala dermititidis isolated from Cystic Fibrosis Patient.</title>
        <authorList>
            <person name="Kurbessoian T."/>
            <person name="Crocker A."/>
            <person name="Murante D."/>
            <person name="Hogan D.A."/>
            <person name="Stajich J.E."/>
        </authorList>
    </citation>
    <scope>NUCLEOTIDE SEQUENCE</scope>
    <source>
        <strain evidence="2">Ex8</strain>
    </source>
</reference>
<dbReference type="EMBL" id="JAJGCB010000003">
    <property type="protein sequence ID" value="KAJ8993411.1"/>
    <property type="molecule type" value="Genomic_DNA"/>
</dbReference>
<sequence length="613" mass="67364">MVVNTSSDNLAQSIQTSQGLAQASYCLQSAVLLVVKTEFIFTFPIFTLNSTPFRPHHTGRMAGNDYRGSHRGDDYRVHKPYRGGRGTGNRGSHTNTHRGGGRGNHRGHRGDGRSRRNDRDDVSNRSPAAQMRRNSSLEEAVNASVTTMDPVRMFQERKAATDAATAAMTAMPTPPLPEHANPWGSLLRKLELREQKRARQMKEDQAPSANTSSHDDSYLWDMPAGVPSNAPGTTSGAGSSQSATEGTTAQALVEQEQPEIIRPSPLTAGSALLQQNLRLASLPYSVQHLKSLELSMILHVTQRLSHEIGQLHSGNVPNLAEVTAFLHLSRSLRGLENETWATLDNLVTQTKDLHRSVGHTLRTENLAFLRRLLPLMQSCTDVMERASGGCIAIWQTTATLPSADDVAKDCHLRLGKLNTDSKNSLGGLRGRAERAVGDKVLIEASGLGRPEARRALSIPEWINGLEKTVTAIFAACPGPIIRRVSGLAVADKSTPLTDQEFQESACHLKALSVAILDTALPEQLMRHVKFLKSKYLASYALYQREQDRWTKLWEPVHESLLDALSIHKDRAREPFPDQQELDKHQSRMDLEAAVTSTQVDPIVPTAVPVSRHG</sequence>
<feature type="compositionally biased region" description="Basic and acidic residues" evidence="1">
    <location>
        <begin position="196"/>
        <end position="205"/>
    </location>
</feature>
<evidence type="ECO:0000256" key="1">
    <source>
        <dbReference type="SAM" id="MobiDB-lite"/>
    </source>
</evidence>
<feature type="compositionally biased region" description="Basic residues" evidence="1">
    <location>
        <begin position="95"/>
        <end position="108"/>
    </location>
</feature>
<feature type="compositionally biased region" description="Low complexity" evidence="1">
    <location>
        <begin position="232"/>
        <end position="251"/>
    </location>
</feature>
<organism evidence="2 3">
    <name type="scientific">Exophiala dermatitidis</name>
    <name type="common">Black yeast-like fungus</name>
    <name type="synonym">Wangiella dermatitidis</name>
    <dbReference type="NCBI Taxonomy" id="5970"/>
    <lineage>
        <taxon>Eukaryota</taxon>
        <taxon>Fungi</taxon>
        <taxon>Dikarya</taxon>
        <taxon>Ascomycota</taxon>
        <taxon>Pezizomycotina</taxon>
        <taxon>Eurotiomycetes</taxon>
        <taxon>Chaetothyriomycetidae</taxon>
        <taxon>Chaetothyriales</taxon>
        <taxon>Herpotrichiellaceae</taxon>
        <taxon>Exophiala</taxon>
    </lineage>
</organism>
<feature type="compositionally biased region" description="Basic and acidic residues" evidence="1">
    <location>
        <begin position="67"/>
        <end position="77"/>
    </location>
</feature>
<proteinExistence type="predicted"/>
<comment type="caution">
    <text evidence="2">The sequence shown here is derived from an EMBL/GenBank/DDBJ whole genome shotgun (WGS) entry which is preliminary data.</text>
</comment>
<feature type="region of interest" description="Disordered" evidence="1">
    <location>
        <begin position="51"/>
        <end position="143"/>
    </location>
</feature>